<gene>
    <name evidence="5" type="ORF">UB32_00725</name>
</gene>
<dbReference type="InterPro" id="IPR022385">
    <property type="entry name" value="Rhs_assc_core"/>
</dbReference>
<dbReference type="Pfam" id="PF15533">
    <property type="entry name" value="Ntox33"/>
    <property type="match status" value="1"/>
</dbReference>
<feature type="domain" description="Teneurin-like YD-shell" evidence="4">
    <location>
        <begin position="941"/>
        <end position="1269"/>
    </location>
</feature>
<dbReference type="PANTHER" id="PTHR32305">
    <property type="match status" value="1"/>
</dbReference>
<dbReference type="InterPro" id="IPR029110">
    <property type="entry name" value="Ntox33"/>
</dbReference>
<dbReference type="PATRIC" id="fig|285983.3.peg.3947"/>
<keyword evidence="1" id="KW-0677">Repeat</keyword>
<evidence type="ECO:0000256" key="1">
    <source>
        <dbReference type="ARBA" id="ARBA00022737"/>
    </source>
</evidence>
<evidence type="ECO:0000259" key="4">
    <source>
        <dbReference type="Pfam" id="PF25023"/>
    </source>
</evidence>
<accession>A0A0D6ZGR0</accession>
<dbReference type="OrthoDB" id="1432909at2"/>
<evidence type="ECO:0000313" key="5">
    <source>
        <dbReference type="EMBL" id="KIY23823.1"/>
    </source>
</evidence>
<reference evidence="5 6" key="1">
    <citation type="submission" date="2015-01" db="EMBL/GenBank/DDBJ databases">
        <title>Draft genome sequences of the supercritical CO2 tolerant bacteria Bacillus subterraneus MITOT1 and Bacillus cereus MIT0214.</title>
        <authorList>
            <person name="Peet K.C."/>
            <person name="Thompson J.R."/>
        </authorList>
    </citation>
    <scope>NUCLEOTIDE SEQUENCE [LARGE SCALE GENOMIC DNA]</scope>
    <source>
        <strain evidence="5 6">MITOT1</strain>
    </source>
</reference>
<dbReference type="NCBIfam" id="TIGR01643">
    <property type="entry name" value="YD_repeat_2x"/>
    <property type="match status" value="4"/>
</dbReference>
<feature type="domain" description="DUF6531" evidence="3">
    <location>
        <begin position="314"/>
        <end position="385"/>
    </location>
</feature>
<dbReference type="PANTHER" id="PTHR32305:SF17">
    <property type="entry name" value="TRNA NUCLEASE WAPA"/>
    <property type="match status" value="1"/>
</dbReference>
<dbReference type="Pfam" id="PF05593">
    <property type="entry name" value="RHS_repeat"/>
    <property type="match status" value="3"/>
</dbReference>
<dbReference type="NCBIfam" id="TIGR03696">
    <property type="entry name" value="Rhs_assc_core"/>
    <property type="match status" value="1"/>
</dbReference>
<evidence type="ECO:0000259" key="2">
    <source>
        <dbReference type="Pfam" id="PF15533"/>
    </source>
</evidence>
<evidence type="ECO:0000313" key="6">
    <source>
        <dbReference type="Proteomes" id="UP000032512"/>
    </source>
</evidence>
<dbReference type="NCBIfam" id="NF033679">
    <property type="entry name" value="DNRLRE_dom"/>
    <property type="match status" value="1"/>
</dbReference>
<dbReference type="InterPro" id="IPR056823">
    <property type="entry name" value="TEN-like_YD-shell"/>
</dbReference>
<dbReference type="InterPro" id="IPR050708">
    <property type="entry name" value="T6SS_VgrG/RHS"/>
</dbReference>
<dbReference type="Pfam" id="PF20148">
    <property type="entry name" value="DUF6531"/>
    <property type="match status" value="1"/>
</dbReference>
<name>A0A0D6ZGR0_9BACI</name>
<feature type="domain" description="Bacterial toxin 33" evidence="2">
    <location>
        <begin position="1332"/>
        <end position="1394"/>
    </location>
</feature>
<evidence type="ECO:0000259" key="3">
    <source>
        <dbReference type="Pfam" id="PF20148"/>
    </source>
</evidence>
<organism evidence="5 6">
    <name type="scientific">Mesobacillus subterraneus</name>
    <dbReference type="NCBI Taxonomy" id="285983"/>
    <lineage>
        <taxon>Bacteria</taxon>
        <taxon>Bacillati</taxon>
        <taxon>Bacillota</taxon>
        <taxon>Bacilli</taxon>
        <taxon>Bacillales</taxon>
        <taxon>Bacillaceae</taxon>
        <taxon>Mesobacillus</taxon>
    </lineage>
</organism>
<comment type="caution">
    <text evidence="5">The sequence shown here is derived from an EMBL/GenBank/DDBJ whole genome shotgun (WGS) entry which is preliminary data.</text>
</comment>
<dbReference type="InterPro" id="IPR031325">
    <property type="entry name" value="RHS_repeat"/>
</dbReference>
<proteinExistence type="predicted"/>
<dbReference type="InterPro" id="IPR006530">
    <property type="entry name" value="YD"/>
</dbReference>
<dbReference type="RefSeq" id="WP_044390389.1">
    <property type="nucleotide sequence ID" value="NZ_JXIQ01000005.1"/>
</dbReference>
<dbReference type="EMBL" id="JXIQ01000005">
    <property type="protein sequence ID" value="KIY23823.1"/>
    <property type="molecule type" value="Genomic_DNA"/>
</dbReference>
<sequence>MDLVGLNAKEVEGVLYLYDQDTNQPIYYFETPYMYDSYKPEGFQTAKEITSIPEEAISYDVTLEHEVIDGQLYLYLIPSKAWLEDSERIYPITIDPTIVKLQSSNYVKDTNLRSTFPTQTGGNDLELGGGASNGNVLRSLIKFDLSSIPGATHILSSSLNLWFSSTNGSSPVDISLFKVSRDWEENQASWNYAMTSPSVLWTNKGGDYVVSNKLATVNGFTSPTSLDLDMKKWEVPIHIIQNWKDSTDPNYGFLLKSDSESTNIYKKFVSSEHTFDSKYHPLLAVTYRTNARLGMEDHWSYAEHTLSDGQGYTNLGTGNLMLQFTDFEVSGRGNSGFVFNRTYNSKSNEDSAVGFGWSFSGSETVTELPNKDLLYTDADGTAHTFTYNSTTSSYITPVGLYLSIKRAASNAFEIKDFNGNRMIFRDLINDPEVNARKFLIEYEEDRNLNRVTYQRQTDGTLSSITDASGRKLTFTYENGRIVSTSFEGTPKTAYTYENGKLKTLTMYKEGSEGAVTQFTYNSDGKVSTLLDANNQPTHYTYLNGFLTNVHQPTIADTNLSKTTYSYDITNYTATETDAKGNKTEYLLDNNYVILETIDPLGNITSTEYDANYNPTIQTDAIGNQTVNSYDSKGNLLTTKNPLGNTVDYTYNEFSQPLTITDSKGKTTNIYNSVGDQIEVISPIGEKTINEYDSYGNLVSTTFADGTKETYAYDTNKNYQKSVTDSLGRTTTTLQDKYGNTTSVTDSELNTIYYTYNLQNLLTQVKDAKGNITSYEYDANGNLNTATNAALKKTLFTYNAQNQLTTRKEPLGQTTSFVYDANGNTIETGLPSGDKLHNFYNQNNQLLHKVINDSRKWTYSYDANGNVESVLNVVTGAKKVLTYNKNNKVTKSSSDSQSVEYGYDGTGVATSVVGKSGTQSFTQSYTIDANERLTHIKRNGASQVSLTYTKKDSLAFISYVNGISSTYDYDVAGQLNTLTVKKGTTALDTFTYTYDTRGNIISVTSNAGIATYDYDENNQLISETTVDGATISYEYDKVGNQTKKNLVENEQTTINSYSYNDNNQLTQFDGQSYSYDPNGNRTQDSQYKYIYNKLGELVEIQTLNGQTIATYAHNEDSRRTSKTVNGQTTYYHYDEEQVLFETDESGTITAEYSYDDFGRPLTMTKEGETYYYILNEHKDVIALTDALGNTVALYAYDAWGNILAKSGSMADKNPYRYASYRHDNESGLYYLLARYYEPNEGLFLFIDPQPGETDNPISQHSYVYVQNNPVMLDDPNGENPYVVILVYIGGRYVVKYVAKKAVKYYAKKYKGKIKRNYKGKLPSKKVKNKTKLNIEKVKDSYLKRKGINAHDLKKEFIGRKAKISHYDIYKDKTTGQLYIYKKGGKGTGIPTGTYI</sequence>
<dbReference type="Proteomes" id="UP000032512">
    <property type="component" value="Unassembled WGS sequence"/>
</dbReference>
<protein>
    <submittedName>
        <fullName evidence="5">Uncharacterized protein</fullName>
    </submittedName>
</protein>
<dbReference type="InterPro" id="IPR045351">
    <property type="entry name" value="DUF6531"/>
</dbReference>
<dbReference type="Pfam" id="PF25023">
    <property type="entry name" value="TEN_YD-shell"/>
    <property type="match status" value="1"/>
</dbReference>
<keyword evidence="6" id="KW-1185">Reference proteome</keyword>
<dbReference type="Gene3D" id="2.180.10.10">
    <property type="entry name" value="RHS repeat-associated core"/>
    <property type="match status" value="3"/>
</dbReference>